<sequence>MQPLLYREIRYSYKALLPLILYSYPGICLSIAVIPTLLYTTIGQSQYYFSIVGEAVKS</sequence>
<evidence type="ECO:0000256" key="1">
    <source>
        <dbReference type="SAM" id="Phobius"/>
    </source>
</evidence>
<organism evidence="2 3">
    <name type="scientific">Hyaloscypha bicolor E</name>
    <dbReference type="NCBI Taxonomy" id="1095630"/>
    <lineage>
        <taxon>Eukaryota</taxon>
        <taxon>Fungi</taxon>
        <taxon>Dikarya</taxon>
        <taxon>Ascomycota</taxon>
        <taxon>Pezizomycotina</taxon>
        <taxon>Leotiomycetes</taxon>
        <taxon>Helotiales</taxon>
        <taxon>Hyaloscyphaceae</taxon>
        <taxon>Hyaloscypha</taxon>
        <taxon>Hyaloscypha bicolor</taxon>
    </lineage>
</organism>
<keyword evidence="1" id="KW-0812">Transmembrane</keyword>
<dbReference type="EMBL" id="KZ613740">
    <property type="protein sequence ID" value="PMD67682.1"/>
    <property type="molecule type" value="Genomic_DNA"/>
</dbReference>
<protein>
    <submittedName>
        <fullName evidence="2">Uncharacterized protein</fullName>
    </submittedName>
</protein>
<gene>
    <name evidence="2" type="ORF">K444DRAFT_606582</name>
</gene>
<keyword evidence="3" id="KW-1185">Reference proteome</keyword>
<dbReference type="InParanoid" id="A0A2J6TXC5"/>
<feature type="transmembrane region" description="Helical" evidence="1">
    <location>
        <begin position="20"/>
        <end position="40"/>
    </location>
</feature>
<accession>A0A2J6TXC5</accession>
<evidence type="ECO:0000313" key="3">
    <source>
        <dbReference type="Proteomes" id="UP000235371"/>
    </source>
</evidence>
<proteinExistence type="predicted"/>
<keyword evidence="1" id="KW-0472">Membrane</keyword>
<dbReference type="GeneID" id="36587097"/>
<reference evidence="2 3" key="1">
    <citation type="submission" date="2016-04" db="EMBL/GenBank/DDBJ databases">
        <title>A degradative enzymes factory behind the ericoid mycorrhizal symbiosis.</title>
        <authorList>
            <consortium name="DOE Joint Genome Institute"/>
            <person name="Martino E."/>
            <person name="Morin E."/>
            <person name="Grelet G."/>
            <person name="Kuo A."/>
            <person name="Kohler A."/>
            <person name="Daghino S."/>
            <person name="Barry K."/>
            <person name="Choi C."/>
            <person name="Cichocki N."/>
            <person name="Clum A."/>
            <person name="Copeland A."/>
            <person name="Hainaut M."/>
            <person name="Haridas S."/>
            <person name="Labutti K."/>
            <person name="Lindquist E."/>
            <person name="Lipzen A."/>
            <person name="Khouja H.-R."/>
            <person name="Murat C."/>
            <person name="Ohm R."/>
            <person name="Olson A."/>
            <person name="Spatafora J."/>
            <person name="Veneault-Fourrey C."/>
            <person name="Henrissat B."/>
            <person name="Grigoriev I."/>
            <person name="Martin F."/>
            <person name="Perotto S."/>
        </authorList>
    </citation>
    <scope>NUCLEOTIDE SEQUENCE [LARGE SCALE GENOMIC DNA]</scope>
    <source>
        <strain evidence="2 3">E</strain>
    </source>
</reference>
<dbReference type="AlphaFoldDB" id="A0A2J6TXC5"/>
<name>A0A2J6TXC5_9HELO</name>
<dbReference type="RefSeq" id="XP_024744586.1">
    <property type="nucleotide sequence ID" value="XM_024879020.1"/>
</dbReference>
<keyword evidence="1" id="KW-1133">Transmembrane helix</keyword>
<dbReference type="Proteomes" id="UP000235371">
    <property type="component" value="Unassembled WGS sequence"/>
</dbReference>
<evidence type="ECO:0000313" key="2">
    <source>
        <dbReference type="EMBL" id="PMD67682.1"/>
    </source>
</evidence>